<keyword evidence="5 8" id="KW-0812">Transmembrane</keyword>
<keyword evidence="6 8" id="KW-1133">Transmembrane helix</keyword>
<reference evidence="9" key="2">
    <citation type="submission" date="2020-09" db="EMBL/GenBank/DDBJ databases">
        <authorList>
            <person name="Sun Q."/>
            <person name="Zhou Y."/>
        </authorList>
    </citation>
    <scope>NUCLEOTIDE SEQUENCE</scope>
    <source>
        <strain evidence="9">CGMCC 1.15179</strain>
    </source>
</reference>
<organism evidence="9 10">
    <name type="scientific">Marinithermofilum abyssi</name>
    <dbReference type="NCBI Taxonomy" id="1571185"/>
    <lineage>
        <taxon>Bacteria</taxon>
        <taxon>Bacillati</taxon>
        <taxon>Bacillota</taxon>
        <taxon>Bacilli</taxon>
        <taxon>Bacillales</taxon>
        <taxon>Thermoactinomycetaceae</taxon>
        <taxon>Marinithermofilum</taxon>
    </lineage>
</organism>
<feature type="transmembrane region" description="Helical" evidence="8">
    <location>
        <begin position="336"/>
        <end position="356"/>
    </location>
</feature>
<evidence type="ECO:0000256" key="7">
    <source>
        <dbReference type="ARBA" id="ARBA00023136"/>
    </source>
</evidence>
<dbReference type="GO" id="GO:0016020">
    <property type="term" value="C:membrane"/>
    <property type="evidence" value="ECO:0007669"/>
    <property type="project" value="UniProtKB-SubCell"/>
</dbReference>
<feature type="transmembrane region" description="Helical" evidence="8">
    <location>
        <begin position="219"/>
        <end position="240"/>
    </location>
</feature>
<dbReference type="RefSeq" id="WP_188646038.1">
    <property type="nucleotide sequence ID" value="NZ_BMHQ01000001.1"/>
</dbReference>
<dbReference type="NCBIfam" id="TIGR00912">
    <property type="entry name" value="2A0309"/>
    <property type="match status" value="1"/>
</dbReference>
<keyword evidence="4" id="KW-0309">Germination</keyword>
<dbReference type="InterPro" id="IPR004761">
    <property type="entry name" value="Spore_GerAB"/>
</dbReference>
<comment type="similarity">
    <text evidence="2">Belongs to the amino acid-polyamine-organocation (APC) superfamily. Spore germination protein (SGP) (TC 2.A.3.9) family.</text>
</comment>
<evidence type="ECO:0000256" key="8">
    <source>
        <dbReference type="SAM" id="Phobius"/>
    </source>
</evidence>
<evidence type="ECO:0000256" key="5">
    <source>
        <dbReference type="ARBA" id="ARBA00022692"/>
    </source>
</evidence>
<feature type="transmembrane region" description="Helical" evidence="8">
    <location>
        <begin position="270"/>
        <end position="294"/>
    </location>
</feature>
<dbReference type="EMBL" id="BMHQ01000001">
    <property type="protein sequence ID" value="GGE04380.1"/>
    <property type="molecule type" value="Genomic_DNA"/>
</dbReference>
<feature type="transmembrane region" description="Helical" evidence="8">
    <location>
        <begin position="147"/>
        <end position="165"/>
    </location>
</feature>
<dbReference type="Proteomes" id="UP000625210">
    <property type="component" value="Unassembled WGS sequence"/>
</dbReference>
<feature type="transmembrane region" description="Helical" evidence="8">
    <location>
        <begin position="41"/>
        <end position="62"/>
    </location>
</feature>
<evidence type="ECO:0000313" key="9">
    <source>
        <dbReference type="EMBL" id="GGE04380.1"/>
    </source>
</evidence>
<evidence type="ECO:0000256" key="1">
    <source>
        <dbReference type="ARBA" id="ARBA00004141"/>
    </source>
</evidence>
<comment type="subcellular location">
    <subcellularLocation>
        <location evidence="1">Membrane</location>
        <topology evidence="1">Multi-pass membrane protein</topology>
    </subcellularLocation>
</comment>
<evidence type="ECO:0000256" key="2">
    <source>
        <dbReference type="ARBA" id="ARBA00007998"/>
    </source>
</evidence>
<evidence type="ECO:0000256" key="4">
    <source>
        <dbReference type="ARBA" id="ARBA00022544"/>
    </source>
</evidence>
<keyword evidence="3" id="KW-0813">Transport</keyword>
<feature type="transmembrane region" description="Helical" evidence="8">
    <location>
        <begin position="190"/>
        <end position="207"/>
    </location>
</feature>
<feature type="transmembrane region" description="Helical" evidence="8">
    <location>
        <begin position="118"/>
        <end position="135"/>
    </location>
</feature>
<dbReference type="Pfam" id="PF03845">
    <property type="entry name" value="Spore_permease"/>
    <property type="match status" value="1"/>
</dbReference>
<evidence type="ECO:0000313" key="10">
    <source>
        <dbReference type="Proteomes" id="UP000625210"/>
    </source>
</evidence>
<keyword evidence="7 8" id="KW-0472">Membrane</keyword>
<feature type="transmembrane region" description="Helical" evidence="8">
    <location>
        <begin position="12"/>
        <end position="29"/>
    </location>
</feature>
<dbReference type="PANTHER" id="PTHR34975">
    <property type="entry name" value="SPORE GERMINATION PROTEIN A2"/>
    <property type="match status" value="1"/>
</dbReference>
<keyword evidence="10" id="KW-1185">Reference proteome</keyword>
<evidence type="ECO:0000256" key="3">
    <source>
        <dbReference type="ARBA" id="ARBA00022448"/>
    </source>
</evidence>
<evidence type="ECO:0000256" key="6">
    <source>
        <dbReference type="ARBA" id="ARBA00022989"/>
    </source>
</evidence>
<comment type="caution">
    <text evidence="9">The sequence shown here is derived from an EMBL/GenBank/DDBJ whole genome shotgun (WGS) entry which is preliminary data.</text>
</comment>
<feature type="transmembrane region" description="Helical" evidence="8">
    <location>
        <begin position="306"/>
        <end position="324"/>
    </location>
</feature>
<feature type="transmembrane region" description="Helical" evidence="8">
    <location>
        <begin position="82"/>
        <end position="106"/>
    </location>
</feature>
<dbReference type="AlphaFoldDB" id="A0A8J2Y8I0"/>
<protein>
    <submittedName>
        <fullName evidence="9">Germination protein</fullName>
    </submittedName>
</protein>
<name>A0A8J2Y8I0_9BACL</name>
<gene>
    <name evidence="9" type="primary">gerKB</name>
    <name evidence="9" type="ORF">GCM10011571_01710</name>
</gene>
<reference evidence="9" key="1">
    <citation type="journal article" date="2014" name="Int. J. Syst. Evol. Microbiol.">
        <title>Complete genome sequence of Corynebacterium casei LMG S-19264T (=DSM 44701T), isolated from a smear-ripened cheese.</title>
        <authorList>
            <consortium name="US DOE Joint Genome Institute (JGI-PGF)"/>
            <person name="Walter F."/>
            <person name="Albersmeier A."/>
            <person name="Kalinowski J."/>
            <person name="Ruckert C."/>
        </authorList>
    </citation>
    <scope>NUCLEOTIDE SEQUENCE</scope>
    <source>
        <strain evidence="9">CGMCC 1.15179</strain>
    </source>
</reference>
<sequence>MTSEKSSISPVQMALFIIQTQIGVGILSLPSKVHMIAKGGGWISVLISGIVVQVLIFIMWALMKRFPNSTVYEISSQIFGNFLGKVVNFAYTGYFITVGVFVMVSFSDVLNRWMLPKTPRWAVLVLMVVAGIYLARGNIRMMARYYVLTSFLILLLILLVTYGFVDVDFTLMFPIQEAGWGNIVKASKDTFTAMYGFEMLLLIYPFVEGKSRGKLKAAFFANLFVTLSYTFTVFICLIAFNPEQLRLISEPVLYLIRRYQLYMVHRPDLIFINIWATTIIVTAASYYYAAATGLASLFGSRNHSKWVPYAVLCCFVVSLIPQTSSGMVKLSKFVDIAAYVFLHGLPLMLLVLSYLLKKKERGTA</sequence>
<dbReference type="Gene3D" id="1.20.1740.10">
    <property type="entry name" value="Amino acid/polyamine transporter I"/>
    <property type="match status" value="1"/>
</dbReference>
<dbReference type="GO" id="GO:0009847">
    <property type="term" value="P:spore germination"/>
    <property type="evidence" value="ECO:0007669"/>
    <property type="project" value="InterPro"/>
</dbReference>
<proteinExistence type="inferred from homology"/>
<dbReference type="PANTHER" id="PTHR34975:SF2">
    <property type="entry name" value="SPORE GERMINATION PROTEIN A2"/>
    <property type="match status" value="1"/>
</dbReference>
<accession>A0A8J2Y8I0</accession>